<dbReference type="PROSITE" id="PS50192">
    <property type="entry name" value="T_SNARE"/>
    <property type="match status" value="1"/>
</dbReference>
<feature type="non-terminal residue" evidence="2">
    <location>
        <position position="1"/>
    </location>
</feature>
<dbReference type="SUPFAM" id="SSF58038">
    <property type="entry name" value="SNARE fusion complex"/>
    <property type="match status" value="1"/>
</dbReference>
<reference evidence="3" key="1">
    <citation type="journal article" date="2018" name="Nat. Microbiol.">
        <title>Leveraging single-cell genomics to expand the fungal tree of life.</title>
        <authorList>
            <person name="Ahrendt S.R."/>
            <person name="Quandt C.A."/>
            <person name="Ciobanu D."/>
            <person name="Clum A."/>
            <person name="Salamov A."/>
            <person name="Andreopoulos B."/>
            <person name="Cheng J.F."/>
            <person name="Woyke T."/>
            <person name="Pelin A."/>
            <person name="Henrissat B."/>
            <person name="Reynolds N.K."/>
            <person name="Benny G.L."/>
            <person name="Smith M.E."/>
            <person name="James T.Y."/>
            <person name="Grigoriev I.V."/>
        </authorList>
    </citation>
    <scope>NUCLEOTIDE SEQUENCE [LARGE SCALE GENOMIC DNA]</scope>
    <source>
        <strain evidence="3">CSF55</strain>
    </source>
</reference>
<proteinExistence type="predicted"/>
<feature type="domain" description="T-SNARE coiled-coil homology" evidence="1">
    <location>
        <begin position="58"/>
        <end position="99"/>
    </location>
</feature>
<evidence type="ECO:0000259" key="1">
    <source>
        <dbReference type="PROSITE" id="PS50192"/>
    </source>
</evidence>
<sequence length="113" mass="12768">DVVTARRDIKDFDMNKATEKRQVNAVHKETSEMIEKIKHLSSTSISLCGDRLPEDTVDAIENEIDDNVKYMSKHLNELRTTGVNIINLIDAQIKLIDELTLKANVNDSGMVDK</sequence>
<dbReference type="Gene3D" id="1.20.5.110">
    <property type="match status" value="1"/>
</dbReference>
<dbReference type="EMBL" id="ML005541">
    <property type="protein sequence ID" value="RKP18169.1"/>
    <property type="molecule type" value="Genomic_DNA"/>
</dbReference>
<protein>
    <recommendedName>
        <fullName evidence="1">t-SNARE coiled-coil homology domain-containing protein</fullName>
    </recommendedName>
</protein>
<dbReference type="InterPro" id="IPR000727">
    <property type="entry name" value="T_SNARE_dom"/>
</dbReference>
<dbReference type="Proteomes" id="UP000281549">
    <property type="component" value="Unassembled WGS sequence"/>
</dbReference>
<evidence type="ECO:0000313" key="3">
    <source>
        <dbReference type="Proteomes" id="UP000281549"/>
    </source>
</evidence>
<accession>A0A4V1IZI4</accession>
<dbReference type="AlphaFoldDB" id="A0A4V1IZI4"/>
<organism evidence="2 3">
    <name type="scientific">Rozella allomycis (strain CSF55)</name>
    <dbReference type="NCBI Taxonomy" id="988480"/>
    <lineage>
        <taxon>Eukaryota</taxon>
        <taxon>Fungi</taxon>
        <taxon>Fungi incertae sedis</taxon>
        <taxon>Cryptomycota</taxon>
        <taxon>Cryptomycota incertae sedis</taxon>
        <taxon>Rozella</taxon>
    </lineage>
</organism>
<gene>
    <name evidence="2" type="ORF">ROZALSC1DRAFT_23495</name>
</gene>
<evidence type="ECO:0000313" key="2">
    <source>
        <dbReference type="EMBL" id="RKP18169.1"/>
    </source>
</evidence>
<name>A0A4V1IZI4_ROZAC</name>